<dbReference type="InterPro" id="IPR050345">
    <property type="entry name" value="Aliph_Amidase/BUP"/>
</dbReference>
<dbReference type="InterPro" id="IPR003010">
    <property type="entry name" value="C-N_Hydrolase"/>
</dbReference>
<comment type="caution">
    <text evidence="3">The sequence shown here is derived from an EMBL/GenBank/DDBJ whole genome shotgun (WGS) entry which is preliminary data.</text>
</comment>
<organism evidence="3 4">
    <name type="scientific">candidate division LCP-89 bacterium B3_LCP</name>
    <dbReference type="NCBI Taxonomy" id="2012998"/>
    <lineage>
        <taxon>Bacteria</taxon>
        <taxon>Pseudomonadati</taxon>
        <taxon>Bacteria division LCP-89</taxon>
    </lineage>
</organism>
<dbReference type="GO" id="GO:0016811">
    <property type="term" value="F:hydrolase activity, acting on carbon-nitrogen (but not peptide) bonds, in linear amides"/>
    <property type="evidence" value="ECO:0007669"/>
    <property type="project" value="TreeGrafter"/>
</dbReference>
<sequence length="268" mass="29878">MNIGFIQFSPVLGDPDASIEKIKRLINQCEGADLVVLPELSNSGYNFESKEQAWELSEEIPKGKFCDFIQTEARERGIHIVAGVNERDGERLYNTAILTGPEGIIGKYRKTHLFWDEPDIFLPGDLGLPVFDIGECRLGILICFDWIFPEVWRVLALKGADLVCHPSNLVIPGLCQKAIPVHALTNRIYIITANRIGTEGNLTFTGLSTIADPKGKVLIQASSSEEEVGVVDMNISLARDKMITPRNHAFNDRRPELYSLLTENDPDE</sequence>
<evidence type="ECO:0000259" key="2">
    <source>
        <dbReference type="PROSITE" id="PS50263"/>
    </source>
</evidence>
<dbReference type="PROSITE" id="PS50263">
    <property type="entry name" value="CN_HYDROLASE"/>
    <property type="match status" value="1"/>
</dbReference>
<evidence type="ECO:0000313" key="4">
    <source>
        <dbReference type="Proteomes" id="UP000319619"/>
    </source>
</evidence>
<reference evidence="3 4" key="1">
    <citation type="submission" date="2017-06" db="EMBL/GenBank/DDBJ databases">
        <title>Novel microbial phyla capable of carbon fixation and sulfur reduction in deep-sea sediments.</title>
        <authorList>
            <person name="Huang J."/>
            <person name="Baker B."/>
            <person name="Wang Y."/>
        </authorList>
    </citation>
    <scope>NUCLEOTIDE SEQUENCE [LARGE SCALE GENOMIC DNA]</scope>
    <source>
        <strain evidence="3">B3_LCP</strain>
    </source>
</reference>
<keyword evidence="1 3" id="KW-0378">Hydrolase</keyword>
<accession>A0A532V0P5</accession>
<dbReference type="Gene3D" id="3.60.110.10">
    <property type="entry name" value="Carbon-nitrogen hydrolase"/>
    <property type="match status" value="1"/>
</dbReference>
<dbReference type="SUPFAM" id="SSF56317">
    <property type="entry name" value="Carbon-nitrogen hydrolase"/>
    <property type="match status" value="1"/>
</dbReference>
<name>A0A532V0P5_UNCL8</name>
<gene>
    <name evidence="3" type="ORF">CEE37_07410</name>
</gene>
<dbReference type="Pfam" id="PF00795">
    <property type="entry name" value="CN_hydrolase"/>
    <property type="match status" value="1"/>
</dbReference>
<dbReference type="EMBL" id="NJBN01000004">
    <property type="protein sequence ID" value="TKJ40783.1"/>
    <property type="molecule type" value="Genomic_DNA"/>
</dbReference>
<protein>
    <submittedName>
        <fullName evidence="3">Carbon-nitrogen hydrolase</fullName>
    </submittedName>
</protein>
<dbReference type="InterPro" id="IPR036526">
    <property type="entry name" value="C-N_Hydrolase_sf"/>
</dbReference>
<evidence type="ECO:0000313" key="3">
    <source>
        <dbReference type="EMBL" id="TKJ40783.1"/>
    </source>
</evidence>
<dbReference type="PANTHER" id="PTHR43674">
    <property type="entry name" value="NITRILASE C965.09-RELATED"/>
    <property type="match status" value="1"/>
</dbReference>
<dbReference type="Proteomes" id="UP000319619">
    <property type="component" value="Unassembled WGS sequence"/>
</dbReference>
<dbReference type="PANTHER" id="PTHR43674:SF2">
    <property type="entry name" value="BETA-UREIDOPROPIONASE"/>
    <property type="match status" value="1"/>
</dbReference>
<feature type="domain" description="CN hydrolase" evidence="2">
    <location>
        <begin position="1"/>
        <end position="237"/>
    </location>
</feature>
<dbReference type="AlphaFoldDB" id="A0A532V0P5"/>
<proteinExistence type="predicted"/>
<evidence type="ECO:0000256" key="1">
    <source>
        <dbReference type="ARBA" id="ARBA00022801"/>
    </source>
</evidence>